<dbReference type="Pfam" id="PF10035">
    <property type="entry name" value="DUF2179"/>
    <property type="match status" value="1"/>
</dbReference>
<comment type="subcellular location">
    <subcellularLocation>
        <location evidence="1">Cell membrane</location>
        <topology evidence="1">Multi-pass membrane protein</topology>
    </subcellularLocation>
</comment>
<dbReference type="Pfam" id="PF02588">
    <property type="entry name" value="YitT_membrane"/>
    <property type="match status" value="1"/>
</dbReference>
<dbReference type="InterPro" id="IPR019264">
    <property type="entry name" value="DUF2179"/>
</dbReference>
<evidence type="ECO:0000256" key="4">
    <source>
        <dbReference type="ARBA" id="ARBA00022989"/>
    </source>
</evidence>
<dbReference type="STRING" id="573058.SAMN00017477_1871"/>
<dbReference type="InterPro" id="IPR051461">
    <property type="entry name" value="UPF0750_membrane"/>
</dbReference>
<evidence type="ECO:0000256" key="3">
    <source>
        <dbReference type="ARBA" id="ARBA00022692"/>
    </source>
</evidence>
<dbReference type="AlphaFoldDB" id="A0A1W1VFV6"/>
<feature type="transmembrane region" description="Helical" evidence="6">
    <location>
        <begin position="52"/>
        <end position="76"/>
    </location>
</feature>
<keyword evidence="9" id="KW-1185">Reference proteome</keyword>
<sequence>MKLDIKKEVFIKKLLSILIGDFVCAVALVLLLKPNQLISGGVTGLAVLLDLFVPIPLGWILFLLNLPLMILGLIFLDKKFMFFTTISIFLISFYVGFLDSIMSGGVALTNDTLLACIFGGVLNGIGMGITFRNGCSTGGFDIIGAIIKKKYNISVGNVLMVINFFIIMSSSFVYSLDKALYTLIALFIAYSVMDKIHLGVGKQKQIFIISAHDEEIVQAIYDRMKRGMTYIHGEGAYSHNKFKIIYMICTAAEVVTVKDVINKVDKGAFMAVSDTSEIQGHGFRHIEI</sequence>
<keyword evidence="5 6" id="KW-0472">Membrane</keyword>
<feature type="transmembrane region" description="Helical" evidence="6">
    <location>
        <begin position="112"/>
        <end position="131"/>
    </location>
</feature>
<evidence type="ECO:0000256" key="2">
    <source>
        <dbReference type="ARBA" id="ARBA00022475"/>
    </source>
</evidence>
<feature type="transmembrane region" description="Helical" evidence="6">
    <location>
        <begin position="88"/>
        <end position="106"/>
    </location>
</feature>
<feature type="transmembrane region" description="Helical" evidence="6">
    <location>
        <begin position="14"/>
        <end position="32"/>
    </location>
</feature>
<evidence type="ECO:0000313" key="8">
    <source>
        <dbReference type="EMBL" id="SMB91941.1"/>
    </source>
</evidence>
<feature type="transmembrane region" description="Helical" evidence="6">
    <location>
        <begin position="179"/>
        <end position="198"/>
    </location>
</feature>
<dbReference type="Gene3D" id="3.30.70.120">
    <property type="match status" value="1"/>
</dbReference>
<dbReference type="CDD" id="cd16380">
    <property type="entry name" value="YitT_C"/>
    <property type="match status" value="1"/>
</dbReference>
<dbReference type="InterPro" id="IPR003740">
    <property type="entry name" value="YitT"/>
</dbReference>
<keyword evidence="4 6" id="KW-1133">Transmembrane helix</keyword>
<evidence type="ECO:0000256" key="6">
    <source>
        <dbReference type="SAM" id="Phobius"/>
    </source>
</evidence>
<keyword evidence="3 6" id="KW-0812">Transmembrane</keyword>
<dbReference type="RefSeq" id="WP_234989833.1">
    <property type="nucleotide sequence ID" value="NZ_FWWR01000013.1"/>
</dbReference>
<proteinExistence type="predicted"/>
<dbReference type="GO" id="GO:0005886">
    <property type="term" value="C:plasma membrane"/>
    <property type="evidence" value="ECO:0007669"/>
    <property type="project" value="UniProtKB-SubCell"/>
</dbReference>
<feature type="transmembrane region" description="Helical" evidence="6">
    <location>
        <begin position="151"/>
        <end position="173"/>
    </location>
</feature>
<reference evidence="9" key="1">
    <citation type="submission" date="2017-04" db="EMBL/GenBank/DDBJ databases">
        <authorList>
            <person name="Varghese N."/>
            <person name="Submissions S."/>
        </authorList>
    </citation>
    <scope>NUCLEOTIDE SEQUENCE [LARGE SCALE GENOMIC DNA]</scope>
    <source>
        <strain evidence="9">DSM 20463</strain>
    </source>
</reference>
<name>A0A1W1VFV6_PEPAS</name>
<evidence type="ECO:0000313" key="9">
    <source>
        <dbReference type="Proteomes" id="UP000192368"/>
    </source>
</evidence>
<organism evidence="8 9">
    <name type="scientific">Peptoniphilus asaccharolyticus DSM 20463</name>
    <dbReference type="NCBI Taxonomy" id="573058"/>
    <lineage>
        <taxon>Bacteria</taxon>
        <taxon>Bacillati</taxon>
        <taxon>Bacillota</taxon>
        <taxon>Tissierellia</taxon>
        <taxon>Tissierellales</taxon>
        <taxon>Peptoniphilaceae</taxon>
        <taxon>Peptoniphilus</taxon>
    </lineage>
</organism>
<dbReference type="Proteomes" id="UP000192368">
    <property type="component" value="Unassembled WGS sequence"/>
</dbReference>
<feature type="domain" description="DUF2179" evidence="7">
    <location>
        <begin position="226"/>
        <end position="280"/>
    </location>
</feature>
<dbReference type="PIRSF" id="PIRSF006483">
    <property type="entry name" value="Membrane_protein_YitT"/>
    <property type="match status" value="1"/>
</dbReference>
<dbReference type="InterPro" id="IPR015867">
    <property type="entry name" value="N-reg_PII/ATP_PRibTrfase_C"/>
</dbReference>
<dbReference type="PANTHER" id="PTHR33545:SF5">
    <property type="entry name" value="UPF0750 MEMBRANE PROTEIN YITT"/>
    <property type="match status" value="1"/>
</dbReference>
<accession>A0A1W1VFV6</accession>
<protein>
    <submittedName>
        <fullName evidence="8">Uncharacterized membrane-anchored protein YitT, contains DUF161 and DUF2179 domains</fullName>
    </submittedName>
</protein>
<evidence type="ECO:0000256" key="5">
    <source>
        <dbReference type="ARBA" id="ARBA00023136"/>
    </source>
</evidence>
<evidence type="ECO:0000256" key="1">
    <source>
        <dbReference type="ARBA" id="ARBA00004651"/>
    </source>
</evidence>
<dbReference type="PANTHER" id="PTHR33545">
    <property type="entry name" value="UPF0750 MEMBRANE PROTEIN YITT-RELATED"/>
    <property type="match status" value="1"/>
</dbReference>
<keyword evidence="2" id="KW-1003">Cell membrane</keyword>
<dbReference type="EMBL" id="FWWR01000013">
    <property type="protein sequence ID" value="SMB91941.1"/>
    <property type="molecule type" value="Genomic_DNA"/>
</dbReference>
<gene>
    <name evidence="8" type="ORF">SAMN00017477_1871</name>
</gene>
<evidence type="ECO:0000259" key="7">
    <source>
        <dbReference type="Pfam" id="PF10035"/>
    </source>
</evidence>